<organism evidence="1 2">
    <name type="scientific">Corynebacterium marambiense</name>
    <dbReference type="NCBI Taxonomy" id="2765364"/>
    <lineage>
        <taxon>Bacteria</taxon>
        <taxon>Bacillati</taxon>
        <taxon>Actinomycetota</taxon>
        <taxon>Actinomycetes</taxon>
        <taxon>Mycobacteriales</taxon>
        <taxon>Corynebacteriaceae</taxon>
        <taxon>Corynebacterium</taxon>
    </lineage>
</organism>
<evidence type="ECO:0008006" key="3">
    <source>
        <dbReference type="Google" id="ProtNLM"/>
    </source>
</evidence>
<name>A0ABS0VX90_9CORY</name>
<dbReference type="Proteomes" id="UP000625574">
    <property type="component" value="Unassembled WGS sequence"/>
</dbReference>
<comment type="caution">
    <text evidence="1">The sequence shown here is derived from an EMBL/GenBank/DDBJ whole genome shotgun (WGS) entry which is preliminary data.</text>
</comment>
<evidence type="ECO:0000313" key="1">
    <source>
        <dbReference type="EMBL" id="MBI9001359.1"/>
    </source>
</evidence>
<sequence length="83" mass="9536">MDCASKTTTVRYEDEYPGSLVHTDMKNAERISRRGGWKHHGRGISYGFIHLLVDGHPRYSYETFTDETRSTADKLLDRTLDAT</sequence>
<proteinExistence type="predicted"/>
<dbReference type="EMBL" id="JAEIOT010000013">
    <property type="protein sequence ID" value="MBI9001359.1"/>
    <property type="molecule type" value="Genomic_DNA"/>
</dbReference>
<protein>
    <recommendedName>
        <fullName evidence="3">Transposase</fullName>
    </recommendedName>
</protein>
<keyword evidence="2" id="KW-1185">Reference proteome</keyword>
<gene>
    <name evidence="1" type="ORF">JDV76_10330</name>
</gene>
<accession>A0ABS0VX90</accession>
<reference evidence="1 2" key="1">
    <citation type="submission" date="2020-12" db="EMBL/GenBank/DDBJ databases">
        <title>Genome public.</title>
        <authorList>
            <person name="Sun Q."/>
        </authorList>
    </citation>
    <scope>NUCLEOTIDE SEQUENCE [LARGE SCALE GENOMIC DNA]</scope>
    <source>
        <strain evidence="1 2">CCM 8864</strain>
    </source>
</reference>
<evidence type="ECO:0000313" key="2">
    <source>
        <dbReference type="Proteomes" id="UP000625574"/>
    </source>
</evidence>
<dbReference type="RefSeq" id="WP_198736829.1">
    <property type="nucleotide sequence ID" value="NZ_JAEIOT010000013.1"/>
</dbReference>